<feature type="compositionally biased region" description="Basic and acidic residues" evidence="8">
    <location>
        <begin position="491"/>
        <end position="505"/>
    </location>
</feature>
<dbReference type="InterPro" id="IPR011009">
    <property type="entry name" value="Kinase-like_dom_sf"/>
</dbReference>
<dbReference type="SUPFAM" id="SSF56112">
    <property type="entry name" value="Protein kinase-like (PK-like)"/>
    <property type="match status" value="1"/>
</dbReference>
<name>A0A8C4TK54_ERPCA</name>
<evidence type="ECO:0000256" key="5">
    <source>
        <dbReference type="ARBA" id="ARBA00022840"/>
    </source>
</evidence>
<dbReference type="PROSITE" id="PS50011">
    <property type="entry name" value="PROTEIN_KINASE_DOM"/>
    <property type="match status" value="1"/>
</dbReference>
<dbReference type="SMART" id="SM00240">
    <property type="entry name" value="FHA"/>
    <property type="match status" value="1"/>
</dbReference>
<dbReference type="Gene3D" id="3.30.200.20">
    <property type="entry name" value="Phosphorylase Kinase, domain 1"/>
    <property type="match status" value="1"/>
</dbReference>
<accession>A0A8C4TK54</accession>
<reference evidence="11" key="1">
    <citation type="submission" date="2021-06" db="EMBL/GenBank/DDBJ databases">
        <authorList>
            <consortium name="Wellcome Sanger Institute Data Sharing"/>
        </authorList>
    </citation>
    <scope>NUCLEOTIDE SEQUENCE [LARGE SCALE GENOMIC DNA]</scope>
</reference>
<evidence type="ECO:0000256" key="8">
    <source>
        <dbReference type="SAM" id="MobiDB-lite"/>
    </source>
</evidence>
<keyword evidence="4" id="KW-0418">Kinase</keyword>
<evidence type="ECO:0000259" key="9">
    <source>
        <dbReference type="PROSITE" id="PS50006"/>
    </source>
</evidence>
<dbReference type="Pfam" id="PF00069">
    <property type="entry name" value="Pkinase"/>
    <property type="match status" value="1"/>
</dbReference>
<feature type="region of interest" description="Disordered" evidence="8">
    <location>
        <begin position="1"/>
        <end position="53"/>
    </location>
</feature>
<proteinExistence type="predicted"/>
<evidence type="ECO:0000256" key="6">
    <source>
        <dbReference type="ARBA" id="ARBA00047899"/>
    </source>
</evidence>
<sequence>MQGDTMSHEPSSSESQPQTQSQSQGGSSSSSSGPQTSSQSSTSSGSLTHSSADTIPTQDLASIPEELPPVWGRLWAVGKGFHCFDCVNDEYWFGRDRNCDYSFNTPSLVNTEYYQNYSKKHFRIMKVNDLPYIEDHSGNGTFLNGQLIGKGCKVPLVNKAELSLSFPHNKVFVFSNLTADDDETTNLPEEFKKKYVVSNKIGSGVCGEVKLAFEKSNYKKVALKVISRKQFPPTGALVSAAEREIRILKKIDHPCLIKTLDFFHSDDVYCIVLELMEGGDLFERVHRVKRLEEATTKLFFYQMLLAVKYLHANGIIHRDLKPENVLLASHAENCLIKITDFNQSKILEESSLMRTLCGTPTYLAPEVFTDAATVGYSQAVDCWSLGVLLFICLSGYPPFYTKEGENVKDQITKGQYLLVPSIWNNISDLAQDVVKKLLVVNPKERLTLDQALDHPWMQDESMRSTAQELMYPIKMMLPPTTTEQPTTSNKRPWEHEESISKRKKT</sequence>
<feature type="domain" description="Protein kinase" evidence="10">
    <location>
        <begin position="195"/>
        <end position="457"/>
    </location>
</feature>
<dbReference type="SMART" id="SM00220">
    <property type="entry name" value="S_TKc"/>
    <property type="match status" value="1"/>
</dbReference>
<dbReference type="GO" id="GO:0044773">
    <property type="term" value="P:mitotic DNA damage checkpoint signaling"/>
    <property type="evidence" value="ECO:0007669"/>
    <property type="project" value="TreeGrafter"/>
</dbReference>
<keyword evidence="5" id="KW-0067">ATP-binding</keyword>
<dbReference type="EC" id="2.7.11.1" evidence="1"/>
<evidence type="ECO:0000256" key="7">
    <source>
        <dbReference type="ARBA" id="ARBA00048679"/>
    </source>
</evidence>
<dbReference type="Pfam" id="PF00498">
    <property type="entry name" value="FHA"/>
    <property type="match status" value="1"/>
</dbReference>
<reference evidence="11" key="3">
    <citation type="submission" date="2025-09" db="UniProtKB">
        <authorList>
            <consortium name="Ensembl"/>
        </authorList>
    </citation>
    <scope>IDENTIFICATION</scope>
</reference>
<comment type="catalytic activity">
    <reaction evidence="6">
        <text>L-threonyl-[protein] + ATP = O-phospho-L-threonyl-[protein] + ADP + H(+)</text>
        <dbReference type="Rhea" id="RHEA:46608"/>
        <dbReference type="Rhea" id="RHEA-COMP:11060"/>
        <dbReference type="Rhea" id="RHEA-COMP:11605"/>
        <dbReference type="ChEBI" id="CHEBI:15378"/>
        <dbReference type="ChEBI" id="CHEBI:30013"/>
        <dbReference type="ChEBI" id="CHEBI:30616"/>
        <dbReference type="ChEBI" id="CHEBI:61977"/>
        <dbReference type="ChEBI" id="CHEBI:456216"/>
        <dbReference type="EC" id="2.7.11.1"/>
    </reaction>
</comment>
<feature type="compositionally biased region" description="Polar residues" evidence="8">
    <location>
        <begin position="479"/>
        <end position="490"/>
    </location>
</feature>
<dbReference type="GeneTree" id="ENSGT00800000124190"/>
<dbReference type="AlphaFoldDB" id="A0A8C4TK54"/>
<evidence type="ECO:0000256" key="4">
    <source>
        <dbReference type="ARBA" id="ARBA00022777"/>
    </source>
</evidence>
<protein>
    <recommendedName>
        <fullName evidence="1">non-specific serine/threonine protein kinase</fullName>
        <ecNumber evidence="1">2.7.11.1</ecNumber>
    </recommendedName>
</protein>
<dbReference type="InterPro" id="IPR000253">
    <property type="entry name" value="FHA_dom"/>
</dbReference>
<evidence type="ECO:0000256" key="3">
    <source>
        <dbReference type="ARBA" id="ARBA00022741"/>
    </source>
</evidence>
<evidence type="ECO:0000256" key="2">
    <source>
        <dbReference type="ARBA" id="ARBA00022527"/>
    </source>
</evidence>
<dbReference type="GO" id="GO:0004674">
    <property type="term" value="F:protein serine/threonine kinase activity"/>
    <property type="evidence" value="ECO:0007669"/>
    <property type="project" value="UniProtKB-KW"/>
</dbReference>
<dbReference type="PROSITE" id="PS00108">
    <property type="entry name" value="PROTEIN_KINASE_ST"/>
    <property type="match status" value="1"/>
</dbReference>
<dbReference type="PANTHER" id="PTHR44167">
    <property type="entry name" value="OVARIAN-SPECIFIC SERINE/THREONINE-PROTEIN KINASE LOK-RELATED"/>
    <property type="match status" value="1"/>
</dbReference>
<dbReference type="FunFam" id="3.30.200.20:FF:000255">
    <property type="entry name" value="serine/threonine-protein kinase Chk2 isoform X1"/>
    <property type="match status" value="1"/>
</dbReference>
<dbReference type="GO" id="GO:0005737">
    <property type="term" value="C:cytoplasm"/>
    <property type="evidence" value="ECO:0007669"/>
    <property type="project" value="TreeGrafter"/>
</dbReference>
<comment type="catalytic activity">
    <reaction evidence="7">
        <text>L-seryl-[protein] + ATP = O-phospho-L-seryl-[protein] + ADP + H(+)</text>
        <dbReference type="Rhea" id="RHEA:17989"/>
        <dbReference type="Rhea" id="RHEA-COMP:9863"/>
        <dbReference type="Rhea" id="RHEA-COMP:11604"/>
        <dbReference type="ChEBI" id="CHEBI:15378"/>
        <dbReference type="ChEBI" id="CHEBI:29999"/>
        <dbReference type="ChEBI" id="CHEBI:30616"/>
        <dbReference type="ChEBI" id="CHEBI:83421"/>
        <dbReference type="ChEBI" id="CHEBI:456216"/>
        <dbReference type="EC" id="2.7.11.1"/>
    </reaction>
</comment>
<dbReference type="InterPro" id="IPR000719">
    <property type="entry name" value="Prot_kinase_dom"/>
</dbReference>
<feature type="region of interest" description="Disordered" evidence="8">
    <location>
        <begin position="478"/>
        <end position="505"/>
    </location>
</feature>
<dbReference type="PROSITE" id="PS50006">
    <property type="entry name" value="FHA_DOMAIN"/>
    <property type="match status" value="1"/>
</dbReference>
<dbReference type="Gene3D" id="2.60.200.20">
    <property type="match status" value="1"/>
</dbReference>
<keyword evidence="12" id="KW-1185">Reference proteome</keyword>
<evidence type="ECO:0000259" key="10">
    <source>
        <dbReference type="PROSITE" id="PS50011"/>
    </source>
</evidence>
<keyword evidence="2" id="KW-0723">Serine/threonine-protein kinase</keyword>
<dbReference type="FunFam" id="1.10.510.10:FF:000571">
    <property type="entry name" value="Maternal embryonic leucine zipper kinase"/>
    <property type="match status" value="1"/>
</dbReference>
<keyword evidence="3" id="KW-0547">Nucleotide-binding</keyword>
<dbReference type="Ensembl" id="ENSECRT00000032312.1">
    <property type="protein sequence ID" value="ENSECRP00000031642.1"/>
    <property type="gene ID" value="ENSECRG00000021427.1"/>
</dbReference>
<dbReference type="InterPro" id="IPR008271">
    <property type="entry name" value="Ser/Thr_kinase_AS"/>
</dbReference>
<feature type="domain" description="FHA" evidence="9">
    <location>
        <begin position="91"/>
        <end position="148"/>
    </location>
</feature>
<dbReference type="Proteomes" id="UP000694620">
    <property type="component" value="Chromosome 18"/>
</dbReference>
<keyword evidence="4" id="KW-0808">Transferase</keyword>
<dbReference type="SUPFAM" id="SSF49879">
    <property type="entry name" value="SMAD/FHA domain"/>
    <property type="match status" value="1"/>
</dbReference>
<reference evidence="11" key="2">
    <citation type="submission" date="2025-08" db="UniProtKB">
        <authorList>
            <consortium name="Ensembl"/>
        </authorList>
    </citation>
    <scope>IDENTIFICATION</scope>
</reference>
<dbReference type="GO" id="GO:0005524">
    <property type="term" value="F:ATP binding"/>
    <property type="evidence" value="ECO:0007669"/>
    <property type="project" value="UniProtKB-KW"/>
</dbReference>
<evidence type="ECO:0000313" key="11">
    <source>
        <dbReference type="Ensembl" id="ENSECRP00000031642.1"/>
    </source>
</evidence>
<dbReference type="InterPro" id="IPR008984">
    <property type="entry name" value="SMAD_FHA_dom_sf"/>
</dbReference>
<dbReference type="PANTHER" id="PTHR44167:SF24">
    <property type="entry name" value="SERINE_THREONINE-PROTEIN KINASE CHK2"/>
    <property type="match status" value="1"/>
</dbReference>
<evidence type="ECO:0000313" key="12">
    <source>
        <dbReference type="Proteomes" id="UP000694620"/>
    </source>
</evidence>
<dbReference type="GO" id="GO:0005634">
    <property type="term" value="C:nucleus"/>
    <property type="evidence" value="ECO:0007669"/>
    <property type="project" value="TreeGrafter"/>
</dbReference>
<evidence type="ECO:0000256" key="1">
    <source>
        <dbReference type="ARBA" id="ARBA00012513"/>
    </source>
</evidence>
<dbReference type="CDD" id="cd22666">
    <property type="entry name" value="FHA_CHK2"/>
    <property type="match status" value="1"/>
</dbReference>
<organism evidence="11 12">
    <name type="scientific">Erpetoichthys calabaricus</name>
    <name type="common">Rope fish</name>
    <name type="synonym">Calamoichthys calabaricus</name>
    <dbReference type="NCBI Taxonomy" id="27687"/>
    <lineage>
        <taxon>Eukaryota</taxon>
        <taxon>Metazoa</taxon>
        <taxon>Chordata</taxon>
        <taxon>Craniata</taxon>
        <taxon>Vertebrata</taxon>
        <taxon>Euteleostomi</taxon>
        <taxon>Actinopterygii</taxon>
        <taxon>Polypteriformes</taxon>
        <taxon>Polypteridae</taxon>
        <taxon>Erpetoichthys</taxon>
    </lineage>
</organism>
<dbReference type="Gene3D" id="1.10.510.10">
    <property type="entry name" value="Transferase(Phosphotransferase) domain 1"/>
    <property type="match status" value="1"/>
</dbReference>
<dbReference type="FunFam" id="2.60.200.20:FF:000079">
    <property type="entry name" value="Checkpoint kinase 2"/>
    <property type="match status" value="1"/>
</dbReference>
<feature type="compositionally biased region" description="Low complexity" evidence="8">
    <location>
        <begin position="8"/>
        <end position="51"/>
    </location>
</feature>